<dbReference type="PANTHER" id="PTHR43235">
    <property type="entry name" value="GLUTAMINE AMIDOTRANSFERASE PB2B2.05-RELATED"/>
    <property type="match status" value="1"/>
</dbReference>
<sequence length="256" mass="27302">MRPIIAFTADTLTEPMTAVNDQFADMAPRPLKNAVLAAGGAPLILPFPDDTHLAAEMAAAYVATFDALLLPGGPDVDPTFYGEEPRPEIGRTVYPKDCFELALIKATLAAHKPIMAICRGMQILNVAMGGTLYQDLPSQDPHASLRHAQAAAGQYPTHHVIMKADSSLVGMIGQRAYVNSRHHEAVKDVASGLKVAATAPDGVIEALEDPAHAQILAVQWHPENLWEADRAQLAPFKQLIERAQAGHVAATTAVSA</sequence>
<name>A0ABW4BH70_9LACO</name>
<evidence type="ECO:0000313" key="1">
    <source>
        <dbReference type="EMBL" id="MFD1399579.1"/>
    </source>
</evidence>
<dbReference type="RefSeq" id="WP_204119304.1">
    <property type="nucleotide sequence ID" value="NZ_BOLV01000013.1"/>
</dbReference>
<dbReference type="InterPro" id="IPR011697">
    <property type="entry name" value="Peptidase_C26"/>
</dbReference>
<dbReference type="PROSITE" id="PS51273">
    <property type="entry name" value="GATASE_TYPE_1"/>
    <property type="match status" value="1"/>
</dbReference>
<dbReference type="Pfam" id="PF07722">
    <property type="entry name" value="Peptidase_C26"/>
    <property type="match status" value="1"/>
</dbReference>
<dbReference type="EMBL" id="JBHTOA010000034">
    <property type="protein sequence ID" value="MFD1399579.1"/>
    <property type="molecule type" value="Genomic_DNA"/>
</dbReference>
<dbReference type="SUPFAM" id="SSF52317">
    <property type="entry name" value="Class I glutamine amidotransferase-like"/>
    <property type="match status" value="1"/>
</dbReference>
<dbReference type="PANTHER" id="PTHR43235:SF1">
    <property type="entry name" value="GLUTAMINE AMIDOTRANSFERASE PB2B2.05-RELATED"/>
    <property type="match status" value="1"/>
</dbReference>
<dbReference type="Gene3D" id="3.40.50.880">
    <property type="match status" value="1"/>
</dbReference>
<organism evidence="1 2">
    <name type="scientific">Lacticaseibacillus suilingensis</name>
    <dbReference type="NCBI Taxonomy" id="2799577"/>
    <lineage>
        <taxon>Bacteria</taxon>
        <taxon>Bacillati</taxon>
        <taxon>Bacillota</taxon>
        <taxon>Bacilli</taxon>
        <taxon>Lactobacillales</taxon>
        <taxon>Lactobacillaceae</taxon>
        <taxon>Lacticaseibacillus</taxon>
    </lineage>
</organism>
<reference evidence="2" key="1">
    <citation type="journal article" date="2019" name="Int. J. Syst. Evol. Microbiol.">
        <title>The Global Catalogue of Microorganisms (GCM) 10K type strain sequencing project: providing services to taxonomists for standard genome sequencing and annotation.</title>
        <authorList>
            <consortium name="The Broad Institute Genomics Platform"/>
            <consortium name="The Broad Institute Genome Sequencing Center for Infectious Disease"/>
            <person name="Wu L."/>
            <person name="Ma J."/>
        </authorList>
    </citation>
    <scope>NUCLEOTIDE SEQUENCE [LARGE SCALE GENOMIC DNA]</scope>
    <source>
        <strain evidence="2">CCM 9110</strain>
    </source>
</reference>
<proteinExistence type="predicted"/>
<dbReference type="InterPro" id="IPR029062">
    <property type="entry name" value="Class_I_gatase-like"/>
</dbReference>
<dbReference type="GO" id="GO:0016787">
    <property type="term" value="F:hydrolase activity"/>
    <property type="evidence" value="ECO:0007669"/>
    <property type="project" value="UniProtKB-KW"/>
</dbReference>
<protein>
    <submittedName>
        <fullName evidence="1">Gamma-glutamyl-gamma-aminobutyrate hydrolase family protein</fullName>
    </submittedName>
</protein>
<keyword evidence="2" id="KW-1185">Reference proteome</keyword>
<dbReference type="CDD" id="cd01745">
    <property type="entry name" value="GATase1_2"/>
    <property type="match status" value="1"/>
</dbReference>
<dbReference type="InterPro" id="IPR044668">
    <property type="entry name" value="PuuD-like"/>
</dbReference>
<dbReference type="Proteomes" id="UP001597199">
    <property type="component" value="Unassembled WGS sequence"/>
</dbReference>
<accession>A0ABW4BH70</accession>
<evidence type="ECO:0000313" key="2">
    <source>
        <dbReference type="Proteomes" id="UP001597199"/>
    </source>
</evidence>
<keyword evidence="1" id="KW-0378">Hydrolase</keyword>
<comment type="caution">
    <text evidence="1">The sequence shown here is derived from an EMBL/GenBank/DDBJ whole genome shotgun (WGS) entry which is preliminary data.</text>
</comment>
<gene>
    <name evidence="1" type="ORF">ACFQ41_09705</name>
</gene>